<sequence>MQTSKFCVYLLCRQILLIWLCENQKKQIQTKSFGLVRNRKSADFQARTKPSQNRWQKLQKMKKIFIVLITLFFSCSNNDENIENEIITYKKYVKSIYNPERPDLFGNINFEYSNNRLSKTFLGENYTKYFYNDKNQLIRAEDNYGRGVSYSYDSSDRIIKREEIGNNNFIELKYEQGKITSKRYYEFSNEGKVTEIRESILDSKGRIIEIRDLSLRSGDKNSPERDETRHGFEKYDYDENSNLIRITSKYEKNSEVRVLELKYDDKINPYYVAYESFNKSLYYIEFYIAVQPYNWYGLSPNNIIRIGSETIEYEYSEDNYPTQFHRYYGNGLSSGDFYYNYNE</sequence>
<evidence type="ECO:0000313" key="2">
    <source>
        <dbReference type="Proteomes" id="UP001168642"/>
    </source>
</evidence>
<gene>
    <name evidence="1" type="ORF">QVZ41_14370</name>
</gene>
<organism evidence="1 2">
    <name type="scientific">Wenyingzhuangia gilva</name>
    <dbReference type="NCBI Taxonomy" id="3057677"/>
    <lineage>
        <taxon>Bacteria</taxon>
        <taxon>Pseudomonadati</taxon>
        <taxon>Bacteroidota</taxon>
        <taxon>Flavobacteriia</taxon>
        <taxon>Flavobacteriales</taxon>
        <taxon>Flavobacteriaceae</taxon>
        <taxon>Wenyingzhuangia</taxon>
    </lineage>
</organism>
<comment type="caution">
    <text evidence="1">The sequence shown here is derived from an EMBL/GenBank/DDBJ whole genome shotgun (WGS) entry which is preliminary data.</text>
</comment>
<evidence type="ECO:0000313" key="1">
    <source>
        <dbReference type="EMBL" id="MDO3696034.1"/>
    </source>
</evidence>
<dbReference type="Gene3D" id="2.180.10.10">
    <property type="entry name" value="RHS repeat-associated core"/>
    <property type="match status" value="1"/>
</dbReference>
<dbReference type="Proteomes" id="UP001168642">
    <property type="component" value="Unassembled WGS sequence"/>
</dbReference>
<evidence type="ECO:0008006" key="3">
    <source>
        <dbReference type="Google" id="ProtNLM"/>
    </source>
</evidence>
<keyword evidence="2" id="KW-1185">Reference proteome</keyword>
<reference evidence="1" key="1">
    <citation type="submission" date="2023-07" db="EMBL/GenBank/DDBJ databases">
        <title>Wenyingzhuangia sp. chi5 genome sequencing and assembly.</title>
        <authorList>
            <person name="Park S."/>
        </authorList>
    </citation>
    <scope>NUCLEOTIDE SEQUENCE</scope>
    <source>
        <strain evidence="1">Chi5</strain>
    </source>
</reference>
<accession>A0ABT8VVM8</accession>
<dbReference type="EMBL" id="JAUMIT010000022">
    <property type="protein sequence ID" value="MDO3696034.1"/>
    <property type="molecule type" value="Genomic_DNA"/>
</dbReference>
<proteinExistence type="predicted"/>
<name>A0ABT8VVM8_9FLAO</name>
<protein>
    <recommendedName>
        <fullName evidence="3">YD repeat-containing protein</fullName>
    </recommendedName>
</protein>